<dbReference type="AlphaFoldDB" id="A0A9D2FX62"/>
<dbReference type="EMBL" id="DXBE01000001">
    <property type="protein sequence ID" value="HIZ68276.1"/>
    <property type="molecule type" value="Genomic_DNA"/>
</dbReference>
<accession>A0A9D2FX62</accession>
<keyword evidence="1" id="KW-0472">Membrane</keyword>
<reference evidence="2" key="2">
    <citation type="submission" date="2021-04" db="EMBL/GenBank/DDBJ databases">
        <authorList>
            <person name="Gilroy R."/>
        </authorList>
    </citation>
    <scope>NUCLEOTIDE SEQUENCE</scope>
    <source>
        <strain evidence="2">ChiHecec3B27-8219</strain>
    </source>
</reference>
<sequence length="46" mass="5387">MDFFLYYMEFGFLKSLLCSLPILALIILAMIAYSLCRMKLSKEEDT</sequence>
<evidence type="ECO:0000313" key="3">
    <source>
        <dbReference type="Proteomes" id="UP000824055"/>
    </source>
</evidence>
<proteinExistence type="predicted"/>
<reference evidence="2" key="1">
    <citation type="journal article" date="2021" name="PeerJ">
        <title>Extensive microbial diversity within the chicken gut microbiome revealed by metagenomics and culture.</title>
        <authorList>
            <person name="Gilroy R."/>
            <person name="Ravi A."/>
            <person name="Getino M."/>
            <person name="Pursley I."/>
            <person name="Horton D.L."/>
            <person name="Alikhan N.F."/>
            <person name="Baker D."/>
            <person name="Gharbi K."/>
            <person name="Hall N."/>
            <person name="Watson M."/>
            <person name="Adriaenssens E.M."/>
            <person name="Foster-Nyarko E."/>
            <person name="Jarju S."/>
            <person name="Secka A."/>
            <person name="Antonio M."/>
            <person name="Oren A."/>
            <person name="Chaudhuri R.R."/>
            <person name="La Ragione R."/>
            <person name="Hildebrand F."/>
            <person name="Pallen M.J."/>
        </authorList>
    </citation>
    <scope>NUCLEOTIDE SEQUENCE</scope>
    <source>
        <strain evidence="2">ChiHecec3B27-8219</strain>
    </source>
</reference>
<protein>
    <submittedName>
        <fullName evidence="2">Uncharacterized protein</fullName>
    </submittedName>
</protein>
<comment type="caution">
    <text evidence="2">The sequence shown here is derived from an EMBL/GenBank/DDBJ whole genome shotgun (WGS) entry which is preliminary data.</text>
</comment>
<evidence type="ECO:0000313" key="2">
    <source>
        <dbReference type="EMBL" id="HIZ68276.1"/>
    </source>
</evidence>
<gene>
    <name evidence="2" type="ORF">H9966_00050</name>
</gene>
<evidence type="ECO:0000256" key="1">
    <source>
        <dbReference type="SAM" id="Phobius"/>
    </source>
</evidence>
<organism evidence="2 3">
    <name type="scientific">Candidatus Prevotella avicola</name>
    <dbReference type="NCBI Taxonomy" id="2838738"/>
    <lineage>
        <taxon>Bacteria</taxon>
        <taxon>Pseudomonadati</taxon>
        <taxon>Bacteroidota</taxon>
        <taxon>Bacteroidia</taxon>
        <taxon>Bacteroidales</taxon>
        <taxon>Prevotellaceae</taxon>
        <taxon>Prevotella</taxon>
    </lineage>
</organism>
<dbReference type="Proteomes" id="UP000824055">
    <property type="component" value="Unassembled WGS sequence"/>
</dbReference>
<keyword evidence="1" id="KW-0812">Transmembrane</keyword>
<name>A0A9D2FX62_9BACT</name>
<keyword evidence="1" id="KW-1133">Transmembrane helix</keyword>
<feature type="transmembrane region" description="Helical" evidence="1">
    <location>
        <begin position="12"/>
        <end position="36"/>
    </location>
</feature>